<feature type="signal peptide" evidence="2">
    <location>
        <begin position="1"/>
        <end position="44"/>
    </location>
</feature>
<keyword evidence="2" id="KW-0732">Signal</keyword>
<sequence length="470" mass="47450">MAAASASSVAPPRTEVVRRGQPRPTRATLRLPLLVLALAASAGAESVTLQPSGLTQLSSSRAVLILAGSVGDAGGTCVAVTWAQSAGLPPPSSLDGRNDCTLRAAIELANTMSPSTSVTVLVAAGRIRLQSSLPEATGRLQIVGSAPPPEPDAGSADDGGGIAGGGIVGGGELATKPNLAASAEKAAGLSSPVGTILDGGGAVQILRTGAGSEVHLNTLQFERGSADQLLDADARAGAGGCVNSLGALVLQNVAMRNCKAVNGGALASEGGLEASKSVFTHNVARHCGGGIYVALGSKAHLAQCAIEARRRKSGPPPVDSESPGAVPSREVPRRLREADDPGRVRPGRGKGGGGAQAGAARRQRRPLHRHQPAADGGRRGVCGRERRHRAGAVACGRASWRRRQGAEAAAGRRLRRRNLLQPRDAPLRGGRRQVTEGGQGEGEAAVSAAPPRGDTALTKGSELLGVAESR</sequence>
<feature type="region of interest" description="Disordered" evidence="1">
    <location>
        <begin position="1"/>
        <end position="23"/>
    </location>
</feature>
<feature type="region of interest" description="Disordered" evidence="1">
    <location>
        <begin position="310"/>
        <end position="470"/>
    </location>
</feature>
<gene>
    <name evidence="3" type="ORF">EHUX00137_LOCUS12867</name>
</gene>
<evidence type="ECO:0000256" key="1">
    <source>
        <dbReference type="SAM" id="MobiDB-lite"/>
    </source>
</evidence>
<dbReference type="AlphaFoldDB" id="A0A7S3W8V2"/>
<evidence type="ECO:0000313" key="3">
    <source>
        <dbReference type="EMBL" id="CAE0542291.1"/>
    </source>
</evidence>
<feature type="compositionally biased region" description="Low complexity" evidence="1">
    <location>
        <begin position="1"/>
        <end position="10"/>
    </location>
</feature>
<feature type="compositionally biased region" description="Basic and acidic residues" evidence="1">
    <location>
        <begin position="330"/>
        <end position="343"/>
    </location>
</feature>
<dbReference type="InterPro" id="IPR011050">
    <property type="entry name" value="Pectin_lyase_fold/virulence"/>
</dbReference>
<evidence type="ECO:0000256" key="2">
    <source>
        <dbReference type="SAM" id="SignalP"/>
    </source>
</evidence>
<proteinExistence type="predicted"/>
<dbReference type="EMBL" id="HBIR01017156">
    <property type="protein sequence ID" value="CAE0542291.1"/>
    <property type="molecule type" value="Transcribed_RNA"/>
</dbReference>
<dbReference type="SUPFAM" id="SSF51126">
    <property type="entry name" value="Pectin lyase-like"/>
    <property type="match status" value="1"/>
</dbReference>
<protein>
    <recommendedName>
        <fullName evidence="4">Right handed beta helix domain-containing protein</fullName>
    </recommendedName>
</protein>
<feature type="compositionally biased region" description="Basic residues" evidence="1">
    <location>
        <begin position="361"/>
        <end position="371"/>
    </location>
</feature>
<evidence type="ECO:0008006" key="4">
    <source>
        <dbReference type="Google" id="ProtNLM"/>
    </source>
</evidence>
<name>A0A7S3W8V2_EMIHU</name>
<accession>A0A7S3W8V2</accession>
<feature type="chain" id="PRO_5030806290" description="Right handed beta helix domain-containing protein" evidence="2">
    <location>
        <begin position="45"/>
        <end position="470"/>
    </location>
</feature>
<reference evidence="3" key="1">
    <citation type="submission" date="2021-01" db="EMBL/GenBank/DDBJ databases">
        <authorList>
            <person name="Corre E."/>
            <person name="Pelletier E."/>
            <person name="Niang G."/>
            <person name="Scheremetjew M."/>
            <person name="Finn R."/>
            <person name="Kale V."/>
            <person name="Holt S."/>
            <person name="Cochrane G."/>
            <person name="Meng A."/>
            <person name="Brown T."/>
            <person name="Cohen L."/>
        </authorList>
    </citation>
    <scope>NUCLEOTIDE SEQUENCE</scope>
    <source>
        <strain evidence="3">379</strain>
    </source>
</reference>
<organism evidence="3">
    <name type="scientific">Emiliania huxleyi</name>
    <name type="common">Coccolithophore</name>
    <name type="synonym">Pontosphaera huxleyi</name>
    <dbReference type="NCBI Taxonomy" id="2903"/>
    <lineage>
        <taxon>Eukaryota</taxon>
        <taxon>Haptista</taxon>
        <taxon>Haptophyta</taxon>
        <taxon>Prymnesiophyceae</taxon>
        <taxon>Isochrysidales</taxon>
        <taxon>Noelaerhabdaceae</taxon>
        <taxon>Emiliania</taxon>
    </lineage>
</organism>